<dbReference type="InterPro" id="IPR036163">
    <property type="entry name" value="HMA_dom_sf"/>
</dbReference>
<proteinExistence type="predicted"/>
<feature type="compositionally biased region" description="Pro residues" evidence="1">
    <location>
        <begin position="118"/>
        <end position="166"/>
    </location>
</feature>
<dbReference type="SUPFAM" id="SSF55008">
    <property type="entry name" value="HMA, heavy metal-associated domain"/>
    <property type="match status" value="1"/>
</dbReference>
<dbReference type="EMBL" id="OIVN01004002">
    <property type="protein sequence ID" value="SPD14921.1"/>
    <property type="molecule type" value="Genomic_DNA"/>
</dbReference>
<sequence>MVLKVDLQCPRCYKKVKKVLCKFPQIQDQVYNEEENLVMITVVYCCPESIKQKIISKGGGAIKSIEIKEPEKPKRAKPEKPDAKPDKPKPTEPKPKPDDKKKPVVPVYPSGFSKPRPDCPPWPPAPVRPDFPSGSPAPPHFPSGSPAPPHFPSGSPAPPHFPSGSPAPPHFPPWPLASDGPFVFPIVGYGRIWQGYEGPGRSTTPGPTPWIPTPAYSIRTFGGCSEGPCYEGNGRPVYDSYGGGYGSGSYVSRGDYYSEENPTGCTVM</sequence>
<evidence type="ECO:0008006" key="3">
    <source>
        <dbReference type="Google" id="ProtNLM"/>
    </source>
</evidence>
<evidence type="ECO:0000313" key="2">
    <source>
        <dbReference type="EMBL" id="SPD14921.1"/>
    </source>
</evidence>
<accession>A0A2N9HTD5</accession>
<organism evidence="2">
    <name type="scientific">Fagus sylvatica</name>
    <name type="common">Beechnut</name>
    <dbReference type="NCBI Taxonomy" id="28930"/>
    <lineage>
        <taxon>Eukaryota</taxon>
        <taxon>Viridiplantae</taxon>
        <taxon>Streptophyta</taxon>
        <taxon>Embryophyta</taxon>
        <taxon>Tracheophyta</taxon>
        <taxon>Spermatophyta</taxon>
        <taxon>Magnoliopsida</taxon>
        <taxon>eudicotyledons</taxon>
        <taxon>Gunneridae</taxon>
        <taxon>Pentapetalae</taxon>
        <taxon>rosids</taxon>
        <taxon>fabids</taxon>
        <taxon>Fagales</taxon>
        <taxon>Fagaceae</taxon>
        <taxon>Fagus</taxon>
    </lineage>
</organism>
<feature type="region of interest" description="Disordered" evidence="1">
    <location>
        <begin position="65"/>
        <end position="166"/>
    </location>
</feature>
<evidence type="ECO:0000256" key="1">
    <source>
        <dbReference type="SAM" id="MobiDB-lite"/>
    </source>
</evidence>
<dbReference type="Gene3D" id="3.30.70.100">
    <property type="match status" value="1"/>
</dbReference>
<dbReference type="PANTHER" id="PTHR47005">
    <property type="entry name" value="HEAVY METAL TRANSPORT/DETOXIFICATION SUPERFAMILY PROTEIN"/>
    <property type="match status" value="1"/>
</dbReference>
<dbReference type="AlphaFoldDB" id="A0A2N9HTD5"/>
<dbReference type="PANTHER" id="PTHR47005:SF5">
    <property type="entry name" value="HEAVY METAL TRANSPORT_DETOXIFICATION SUPERFAMILY PROTEIN"/>
    <property type="match status" value="1"/>
</dbReference>
<name>A0A2N9HTD5_FAGSY</name>
<gene>
    <name evidence="2" type="ORF">FSB_LOCUS42803</name>
</gene>
<dbReference type="GO" id="GO:0046872">
    <property type="term" value="F:metal ion binding"/>
    <property type="evidence" value="ECO:0007669"/>
    <property type="project" value="InterPro"/>
</dbReference>
<protein>
    <recommendedName>
        <fullName evidence="3">HMA domain-containing protein</fullName>
    </recommendedName>
</protein>
<feature type="compositionally biased region" description="Basic and acidic residues" evidence="1">
    <location>
        <begin position="65"/>
        <end position="102"/>
    </location>
</feature>
<reference evidence="2" key="1">
    <citation type="submission" date="2018-02" db="EMBL/GenBank/DDBJ databases">
        <authorList>
            <person name="Cohen D.B."/>
            <person name="Kent A.D."/>
        </authorList>
    </citation>
    <scope>NUCLEOTIDE SEQUENCE</scope>
</reference>